<keyword evidence="1" id="KW-1133">Transmembrane helix</keyword>
<proteinExistence type="predicted"/>
<dbReference type="Proteomes" id="UP000770785">
    <property type="component" value="Unassembled WGS sequence"/>
</dbReference>
<keyword evidence="1" id="KW-0472">Membrane</keyword>
<dbReference type="EMBL" id="JAATJH010000001">
    <property type="protein sequence ID" value="NJC24821.1"/>
    <property type="molecule type" value="Genomic_DNA"/>
</dbReference>
<accession>A0ABX0X6J4</accession>
<name>A0ABX0X6J4_9BACT</name>
<gene>
    <name evidence="2" type="ORF">GGR27_000302</name>
</gene>
<feature type="transmembrane region" description="Helical" evidence="1">
    <location>
        <begin position="12"/>
        <end position="35"/>
    </location>
</feature>
<evidence type="ECO:0000256" key="1">
    <source>
        <dbReference type="SAM" id="Phobius"/>
    </source>
</evidence>
<organism evidence="2 3">
    <name type="scientific">Neolewinella antarctica</name>
    <dbReference type="NCBI Taxonomy" id="442734"/>
    <lineage>
        <taxon>Bacteria</taxon>
        <taxon>Pseudomonadati</taxon>
        <taxon>Bacteroidota</taxon>
        <taxon>Saprospiria</taxon>
        <taxon>Saprospirales</taxon>
        <taxon>Lewinellaceae</taxon>
        <taxon>Neolewinella</taxon>
    </lineage>
</organism>
<keyword evidence="1" id="KW-0812">Transmembrane</keyword>
<evidence type="ECO:0000313" key="3">
    <source>
        <dbReference type="Proteomes" id="UP000770785"/>
    </source>
</evidence>
<dbReference type="RefSeq" id="WP_168035627.1">
    <property type="nucleotide sequence ID" value="NZ_JAATJH010000001.1"/>
</dbReference>
<protein>
    <submittedName>
        <fullName evidence="2">Uncharacterized protein</fullName>
    </submittedName>
</protein>
<evidence type="ECO:0000313" key="2">
    <source>
        <dbReference type="EMBL" id="NJC24821.1"/>
    </source>
</evidence>
<sequence length="45" mass="5103">MPYNPLDFYKKLIIALAGGFALACLLIPLGLWGLWKLLAYFVFNN</sequence>
<keyword evidence="3" id="KW-1185">Reference proteome</keyword>
<reference evidence="2 3" key="1">
    <citation type="submission" date="2020-03" db="EMBL/GenBank/DDBJ databases">
        <title>Genomic Encyclopedia of Type Strains, Phase IV (KMG-IV): sequencing the most valuable type-strain genomes for metagenomic binning, comparative biology and taxonomic classification.</title>
        <authorList>
            <person name="Goeker M."/>
        </authorList>
    </citation>
    <scope>NUCLEOTIDE SEQUENCE [LARGE SCALE GENOMIC DNA]</scope>
    <source>
        <strain evidence="2 3">DSM 105096</strain>
    </source>
</reference>
<comment type="caution">
    <text evidence="2">The sequence shown here is derived from an EMBL/GenBank/DDBJ whole genome shotgun (WGS) entry which is preliminary data.</text>
</comment>